<dbReference type="InterPro" id="IPR025669">
    <property type="entry name" value="AAA_dom"/>
</dbReference>
<comment type="caution">
    <text evidence="2">The sequence shown here is derived from an EMBL/GenBank/DDBJ whole genome shotgun (WGS) entry which is preliminary data.</text>
</comment>
<keyword evidence="3" id="KW-1185">Reference proteome</keyword>
<evidence type="ECO:0000313" key="3">
    <source>
        <dbReference type="Proteomes" id="UP000587527"/>
    </source>
</evidence>
<dbReference type="RefSeq" id="WP_184843772.1">
    <property type="nucleotide sequence ID" value="NZ_JACHMN010000003.1"/>
</dbReference>
<reference evidence="2 3" key="1">
    <citation type="submission" date="2020-08" db="EMBL/GenBank/DDBJ databases">
        <title>Sequencing the genomes of 1000 actinobacteria strains.</title>
        <authorList>
            <person name="Klenk H.-P."/>
        </authorList>
    </citation>
    <scope>NUCLEOTIDE SEQUENCE [LARGE SCALE GENOMIC DNA]</scope>
    <source>
        <strain evidence="2 3">DSM 45362</strain>
    </source>
</reference>
<dbReference type="Proteomes" id="UP000587527">
    <property type="component" value="Unassembled WGS sequence"/>
</dbReference>
<proteinExistence type="predicted"/>
<dbReference type="PANTHER" id="PTHR13696:SF99">
    <property type="entry name" value="COBYRINIC ACID AC-DIAMIDE SYNTHASE"/>
    <property type="match status" value="1"/>
</dbReference>
<accession>A0A841BVI5</accession>
<dbReference type="EMBL" id="JACHMN010000003">
    <property type="protein sequence ID" value="MBB5873107.1"/>
    <property type="molecule type" value="Genomic_DNA"/>
</dbReference>
<dbReference type="Pfam" id="PF13614">
    <property type="entry name" value="AAA_31"/>
    <property type="match status" value="1"/>
</dbReference>
<sequence length="391" mass="42415">MQVVSVINYKGGVGKTTITANLGAELARRGMRVLLIDLDPQTSLTFSFVDPEEWRRDLREARTVKRWFDSLRGDGPGISLSELIITPQPVNSYIADAEDGRLDLIASHLGLINIDLDLARGLRGTDEERDAGLFRIRGALAEQLHHRDLPDYDLILIDCPPTFNIVTQSAIIASDQLIIPAKADFLSTLGIDYLYGSVDKLIEDYNADARRFPDIGRPGIIKPDIAGVAFTMIQLMYQRPIAAHADAMSSVRALGLPVFPTAVREAATLFAQGTPRGVPAVLRERANSPAADELRQLTAEVMHALQPGRFAAMMAAAPVGGATDTVTALRGMSAREDGAALLHAFSLASLRELAAALDMSALGSGTRDELIERIVERTIGSRLNSEAIRRL</sequence>
<dbReference type="CDD" id="cd02042">
    <property type="entry name" value="ParAB_family"/>
    <property type="match status" value="1"/>
</dbReference>
<organism evidence="2 3">
    <name type="scientific">Allocatelliglobosispora scoriae</name>
    <dbReference type="NCBI Taxonomy" id="643052"/>
    <lineage>
        <taxon>Bacteria</taxon>
        <taxon>Bacillati</taxon>
        <taxon>Actinomycetota</taxon>
        <taxon>Actinomycetes</taxon>
        <taxon>Micromonosporales</taxon>
        <taxon>Micromonosporaceae</taxon>
        <taxon>Allocatelliglobosispora</taxon>
    </lineage>
</organism>
<dbReference type="AlphaFoldDB" id="A0A841BVI5"/>
<dbReference type="Gene3D" id="3.40.50.300">
    <property type="entry name" value="P-loop containing nucleotide triphosphate hydrolases"/>
    <property type="match status" value="1"/>
</dbReference>
<protein>
    <submittedName>
        <fullName evidence="2">Chromosome partitioning protein</fullName>
    </submittedName>
</protein>
<feature type="domain" description="AAA" evidence="1">
    <location>
        <begin position="1"/>
        <end position="207"/>
    </location>
</feature>
<evidence type="ECO:0000259" key="1">
    <source>
        <dbReference type="Pfam" id="PF13614"/>
    </source>
</evidence>
<gene>
    <name evidence="2" type="ORF">F4553_006541</name>
</gene>
<dbReference type="SUPFAM" id="SSF52540">
    <property type="entry name" value="P-loop containing nucleoside triphosphate hydrolases"/>
    <property type="match status" value="1"/>
</dbReference>
<dbReference type="PANTHER" id="PTHR13696">
    <property type="entry name" value="P-LOOP CONTAINING NUCLEOSIDE TRIPHOSPHATE HYDROLASE"/>
    <property type="match status" value="1"/>
</dbReference>
<evidence type="ECO:0000313" key="2">
    <source>
        <dbReference type="EMBL" id="MBB5873107.1"/>
    </source>
</evidence>
<dbReference type="InterPro" id="IPR050678">
    <property type="entry name" value="DNA_Partitioning_ATPase"/>
</dbReference>
<name>A0A841BVI5_9ACTN</name>
<dbReference type="InterPro" id="IPR027417">
    <property type="entry name" value="P-loop_NTPase"/>
</dbReference>